<evidence type="ECO:0000256" key="3">
    <source>
        <dbReference type="ARBA" id="ARBA00022670"/>
    </source>
</evidence>
<dbReference type="PROSITE" id="PS00138">
    <property type="entry name" value="SUBTILASE_SER"/>
    <property type="match status" value="1"/>
</dbReference>
<dbReference type="Pfam" id="PF00082">
    <property type="entry name" value="Peptidase_S8"/>
    <property type="match status" value="2"/>
</dbReference>
<keyword evidence="11" id="KW-1185">Reference proteome</keyword>
<dbReference type="Gene3D" id="3.50.30.30">
    <property type="match status" value="1"/>
</dbReference>
<dbReference type="Pfam" id="PF18911">
    <property type="entry name" value="PKD_4"/>
    <property type="match status" value="1"/>
</dbReference>
<keyword evidence="2" id="KW-0134">Cell wall</keyword>
<dbReference type="SUPFAM" id="SSF52743">
    <property type="entry name" value="Subtilisin-like"/>
    <property type="match status" value="1"/>
</dbReference>
<feature type="chain" id="PRO_5047333487" evidence="8">
    <location>
        <begin position="36"/>
        <end position="707"/>
    </location>
</feature>
<keyword evidence="4" id="KW-0479">Metal-binding</keyword>
<dbReference type="RefSeq" id="WP_279253036.1">
    <property type="nucleotide sequence ID" value="NZ_SHNP01000004.1"/>
</dbReference>
<dbReference type="InterPro" id="IPR034202">
    <property type="entry name" value="Subtilisin_Carlsberg-like"/>
</dbReference>
<proteinExistence type="inferred from homology"/>
<feature type="signal peptide" evidence="8">
    <location>
        <begin position="1"/>
        <end position="35"/>
    </location>
</feature>
<keyword evidence="3 7" id="KW-0645">Protease</keyword>
<evidence type="ECO:0000256" key="1">
    <source>
        <dbReference type="ARBA" id="ARBA00011073"/>
    </source>
</evidence>
<dbReference type="InterPro" id="IPR003137">
    <property type="entry name" value="PA_domain"/>
</dbReference>
<evidence type="ECO:0000256" key="4">
    <source>
        <dbReference type="ARBA" id="ARBA00022723"/>
    </source>
</evidence>
<evidence type="ECO:0000256" key="8">
    <source>
        <dbReference type="SAM" id="SignalP"/>
    </source>
</evidence>
<evidence type="ECO:0000259" key="9">
    <source>
        <dbReference type="PROSITE" id="PS50093"/>
    </source>
</evidence>
<keyword evidence="6 7" id="KW-0720">Serine protease</keyword>
<dbReference type="Gene3D" id="3.40.50.200">
    <property type="entry name" value="Peptidase S8/S53 domain"/>
    <property type="match status" value="2"/>
</dbReference>
<keyword evidence="5 7" id="KW-0378">Hydrolase</keyword>
<dbReference type="PROSITE" id="PS51892">
    <property type="entry name" value="SUBTILASE"/>
    <property type="match status" value="1"/>
</dbReference>
<feature type="domain" description="PKD" evidence="9">
    <location>
        <begin position="554"/>
        <end position="634"/>
    </location>
</feature>
<evidence type="ECO:0000313" key="10">
    <source>
        <dbReference type="EMBL" id="MCX2974238.1"/>
    </source>
</evidence>
<dbReference type="EMBL" id="SHNP01000004">
    <property type="protein sequence ID" value="MCX2974238.1"/>
    <property type="molecule type" value="Genomic_DNA"/>
</dbReference>
<organism evidence="10 11">
    <name type="scientific">Candidatus Seongchinamella marina</name>
    <dbReference type="NCBI Taxonomy" id="2518990"/>
    <lineage>
        <taxon>Bacteria</taxon>
        <taxon>Pseudomonadati</taxon>
        <taxon>Pseudomonadota</taxon>
        <taxon>Gammaproteobacteria</taxon>
        <taxon>Cellvibrionales</taxon>
        <taxon>Halieaceae</taxon>
        <taxon>Seongchinamella</taxon>
    </lineage>
</organism>
<dbReference type="InterPro" id="IPR035986">
    <property type="entry name" value="PKD_dom_sf"/>
</dbReference>
<evidence type="ECO:0000256" key="5">
    <source>
        <dbReference type="ARBA" id="ARBA00022801"/>
    </source>
</evidence>
<comment type="similarity">
    <text evidence="1 7">Belongs to the peptidase S8 family.</text>
</comment>
<dbReference type="PANTHER" id="PTHR43806">
    <property type="entry name" value="PEPTIDASE S8"/>
    <property type="match status" value="1"/>
</dbReference>
<dbReference type="InterPro" id="IPR000601">
    <property type="entry name" value="PKD_dom"/>
</dbReference>
<dbReference type="InterPro" id="IPR036852">
    <property type="entry name" value="Peptidase_S8/S53_dom_sf"/>
</dbReference>
<protein>
    <submittedName>
        <fullName evidence="10">PKD domain-containing protein</fullName>
    </submittedName>
</protein>
<dbReference type="Gene3D" id="2.60.40.10">
    <property type="entry name" value="Immunoglobulins"/>
    <property type="match status" value="1"/>
</dbReference>
<dbReference type="SMART" id="SM00089">
    <property type="entry name" value="PKD"/>
    <property type="match status" value="1"/>
</dbReference>
<feature type="active site" description="Charge relay system" evidence="7">
    <location>
        <position position="480"/>
    </location>
</feature>
<keyword evidence="2" id="KW-0964">Secreted</keyword>
<dbReference type="PROSITE" id="PS00137">
    <property type="entry name" value="SUBTILASE_HIS"/>
    <property type="match status" value="1"/>
</dbReference>
<feature type="active site" description="Charge relay system" evidence="7">
    <location>
        <position position="189"/>
    </location>
</feature>
<reference evidence="10" key="1">
    <citation type="submission" date="2019-02" db="EMBL/GenBank/DDBJ databases">
        <authorList>
            <person name="Li S.-H."/>
        </authorList>
    </citation>
    <scope>NUCLEOTIDE SEQUENCE</scope>
    <source>
        <strain evidence="10">IMCC8485</strain>
    </source>
</reference>
<dbReference type="InterPro" id="IPR015500">
    <property type="entry name" value="Peptidase_S8_subtilisin-rel"/>
</dbReference>
<dbReference type="Proteomes" id="UP001143307">
    <property type="component" value="Unassembled WGS sequence"/>
</dbReference>
<dbReference type="InterPro" id="IPR022409">
    <property type="entry name" value="PKD/Chitinase_dom"/>
</dbReference>
<comment type="caution">
    <text evidence="10">The sequence shown here is derived from an EMBL/GenBank/DDBJ whole genome shotgun (WGS) entry which is preliminary data.</text>
</comment>
<gene>
    <name evidence="10" type="ORF">EYC87_11650</name>
</gene>
<dbReference type="InterPro" id="IPR000209">
    <property type="entry name" value="Peptidase_S8/S53_dom"/>
</dbReference>
<dbReference type="SUPFAM" id="SSF49299">
    <property type="entry name" value="PKD domain"/>
    <property type="match status" value="1"/>
</dbReference>
<dbReference type="Pfam" id="PF02225">
    <property type="entry name" value="PA"/>
    <property type="match status" value="1"/>
</dbReference>
<dbReference type="InterPro" id="IPR050131">
    <property type="entry name" value="Peptidase_S8_subtilisin-like"/>
</dbReference>
<sequence>MKHIKRPITQTQFVNSLYQLTAAFLCSMMVMSANADDSRFIIQVDEANKGLVKALSKRAGGRLKLEARGFFAAEFPGRSLNDVRGLVNNPHVISIEEDFRRFPMGFVDVGANPMTSQVIPYAIIQSQADQLQSELSSGDLMSQKVCVIDSGIAFSQGETGGLNSDFDWTVITGDSDSGTGYWGSDGGPHGTHVAGTIAAANNTVGVIGMAPGVPLHIIKVFNAAGWGYSSDLAYAAQKCTAAGANIISMSLGGGGSNNAERNAFDNFAADGGLVLAAAGNDGNNVVSYPAGYESVMMVGANDADNNIASFSQYPTCTQTTGRGKKRTTVVKDGICVEISAGGVNTLSTYPAGGASVAIASLDGTSLAVTAMENQGAAEAAVYGFGIGDSQDPGADGKICAIDRGSISFYDKVYNCEESGGVGAIIVNNEPGALSATLGDANDTSIPAVGAAQSDRPAVFGATNAAITIGAVDFGYMSGTSMATPAVAGVAALVWSQHASCTGEDIRNALKQSAQDAGAPGKDLYHGYGIVQAKAASVWLEQNSSCGGGGGGGGGDNPPTASFSQSCALLTCEFTDNSFDDVGIATRAWNFGDSNSSTQGSPIHTYAEPDTYLVTLTVTDTTGQTNSQSEYVTVTDGGGGGGSDYTVATYNAGRNWYAVVSSPDGVWGSFDNGANCNGGTTCQSNQQRKKSGTMVFSPSSGDPITIIW</sequence>
<accession>A0ABT3SW80</accession>
<evidence type="ECO:0000313" key="11">
    <source>
        <dbReference type="Proteomes" id="UP001143307"/>
    </source>
</evidence>
<dbReference type="InterPro" id="IPR013783">
    <property type="entry name" value="Ig-like_fold"/>
</dbReference>
<keyword evidence="8" id="KW-0732">Signal</keyword>
<evidence type="ECO:0000256" key="6">
    <source>
        <dbReference type="ARBA" id="ARBA00022825"/>
    </source>
</evidence>
<dbReference type="PANTHER" id="PTHR43806:SF11">
    <property type="entry name" value="CEREVISIN-RELATED"/>
    <property type="match status" value="1"/>
</dbReference>
<evidence type="ECO:0000256" key="2">
    <source>
        <dbReference type="ARBA" id="ARBA00022512"/>
    </source>
</evidence>
<dbReference type="InterPro" id="IPR023828">
    <property type="entry name" value="Peptidase_S8_Ser-AS"/>
</dbReference>
<evidence type="ECO:0000256" key="7">
    <source>
        <dbReference type="PROSITE-ProRule" id="PRU01240"/>
    </source>
</evidence>
<dbReference type="PRINTS" id="PR00723">
    <property type="entry name" value="SUBTILISIN"/>
</dbReference>
<dbReference type="PROSITE" id="PS50093">
    <property type="entry name" value="PKD"/>
    <property type="match status" value="1"/>
</dbReference>
<dbReference type="CDD" id="cd00146">
    <property type="entry name" value="PKD"/>
    <property type="match status" value="1"/>
</dbReference>
<name>A0ABT3SW80_9GAMM</name>
<feature type="active site" description="Charge relay system" evidence="7">
    <location>
        <position position="149"/>
    </location>
</feature>
<dbReference type="InterPro" id="IPR022398">
    <property type="entry name" value="Peptidase_S8_His-AS"/>
</dbReference>
<dbReference type="CDD" id="cd07477">
    <property type="entry name" value="Peptidases_S8_Subtilisin_subset"/>
    <property type="match status" value="1"/>
</dbReference>